<dbReference type="AlphaFoldDB" id="A0AAN8JR51"/>
<dbReference type="InterPro" id="IPR017850">
    <property type="entry name" value="Alkaline_phosphatase_core_sf"/>
</dbReference>
<sequence length="407" mass="47000">MNWLLVLLSLIGFCGVTGRPKKYVDKVLLVSMDGFRWDYLEKIDTPHFDYLADHGVKVRYVNNTFITETFPCHYSIATGLYEESHGIIANKMYDPVFNETFGMANHDPKWWEAGEPIWITATKQNMKSATYFWPGSEVAIKGVRPEIWYPYNESVPFEERIDTVMDWFANQGVHLATLYFHEPDHTGHLYGPDSQQIKDKVVYMDNILGYLLRKLRENQLWDSVNVIITSDHGMTSVDVDTQLVDIHDYVPHHTVKMVPKDGPVINILPEDGQIDTVYQSLKNQSDKMHLTVYKKEDIPEHYHYKNNRRVMPVVALADEGWLVVDYKQKYDHYHPGGAHGYNNQFMSMKPIFLAHGPNFKSNYRQESIKNIDIYPLICELLGIVPSPNNGSLGNTEEMLRGGEYIMG</sequence>
<accession>A0AAN8JR51</accession>
<keyword evidence="3" id="KW-1185">Reference proteome</keyword>
<dbReference type="PANTHER" id="PTHR10151:SF120">
    <property type="entry name" value="BIS(5'-ADENOSYL)-TRIPHOSPHATASE"/>
    <property type="match status" value="1"/>
</dbReference>
<dbReference type="CDD" id="cd16018">
    <property type="entry name" value="Enpp"/>
    <property type="match status" value="1"/>
</dbReference>
<feature type="signal peptide" evidence="1">
    <location>
        <begin position="1"/>
        <end position="18"/>
    </location>
</feature>
<comment type="caution">
    <text evidence="2">The sequence shown here is derived from an EMBL/GenBank/DDBJ whole genome shotgun (WGS) entry which is preliminary data.</text>
</comment>
<dbReference type="SUPFAM" id="SSF53649">
    <property type="entry name" value="Alkaline phosphatase-like"/>
    <property type="match status" value="1"/>
</dbReference>
<reference evidence="2 3" key="1">
    <citation type="submission" date="2024-01" db="EMBL/GenBank/DDBJ databases">
        <title>The genome of the rayed Mediterranean limpet Patella caerulea (Linnaeus, 1758).</title>
        <authorList>
            <person name="Anh-Thu Weber A."/>
            <person name="Halstead-Nussloch G."/>
        </authorList>
    </citation>
    <scope>NUCLEOTIDE SEQUENCE [LARGE SCALE GENOMIC DNA]</scope>
    <source>
        <strain evidence="2">AATW-2023a</strain>
        <tissue evidence="2">Whole specimen</tissue>
    </source>
</reference>
<gene>
    <name evidence="2" type="ORF">SNE40_010833</name>
</gene>
<feature type="chain" id="PRO_5042872539" description="Ectonucleotide pyrophosphatase/phosphodiesterase family member 5" evidence="1">
    <location>
        <begin position="19"/>
        <end position="407"/>
    </location>
</feature>
<evidence type="ECO:0000313" key="3">
    <source>
        <dbReference type="Proteomes" id="UP001347796"/>
    </source>
</evidence>
<evidence type="ECO:0008006" key="4">
    <source>
        <dbReference type="Google" id="ProtNLM"/>
    </source>
</evidence>
<dbReference type="GO" id="GO:0016787">
    <property type="term" value="F:hydrolase activity"/>
    <property type="evidence" value="ECO:0007669"/>
    <property type="project" value="UniProtKB-ARBA"/>
</dbReference>
<organism evidence="2 3">
    <name type="scientific">Patella caerulea</name>
    <name type="common">Rayed Mediterranean limpet</name>
    <dbReference type="NCBI Taxonomy" id="87958"/>
    <lineage>
        <taxon>Eukaryota</taxon>
        <taxon>Metazoa</taxon>
        <taxon>Spiralia</taxon>
        <taxon>Lophotrochozoa</taxon>
        <taxon>Mollusca</taxon>
        <taxon>Gastropoda</taxon>
        <taxon>Patellogastropoda</taxon>
        <taxon>Patelloidea</taxon>
        <taxon>Patellidae</taxon>
        <taxon>Patella</taxon>
    </lineage>
</organism>
<dbReference type="Gene3D" id="3.30.1360.180">
    <property type="match status" value="1"/>
</dbReference>
<evidence type="ECO:0000313" key="2">
    <source>
        <dbReference type="EMBL" id="KAK6183332.1"/>
    </source>
</evidence>
<evidence type="ECO:0000256" key="1">
    <source>
        <dbReference type="SAM" id="SignalP"/>
    </source>
</evidence>
<name>A0AAN8JR51_PATCE</name>
<dbReference type="PANTHER" id="PTHR10151">
    <property type="entry name" value="ECTONUCLEOTIDE PYROPHOSPHATASE/PHOSPHODIESTERASE"/>
    <property type="match status" value="1"/>
</dbReference>
<dbReference type="EMBL" id="JAZGQO010000007">
    <property type="protein sequence ID" value="KAK6183332.1"/>
    <property type="molecule type" value="Genomic_DNA"/>
</dbReference>
<dbReference type="Pfam" id="PF01663">
    <property type="entry name" value="Phosphodiest"/>
    <property type="match status" value="1"/>
</dbReference>
<dbReference type="Proteomes" id="UP001347796">
    <property type="component" value="Unassembled WGS sequence"/>
</dbReference>
<protein>
    <recommendedName>
        <fullName evidence="4">Ectonucleotide pyrophosphatase/phosphodiesterase family member 5</fullName>
    </recommendedName>
</protein>
<dbReference type="InterPro" id="IPR002591">
    <property type="entry name" value="Phosphodiest/P_Trfase"/>
</dbReference>
<keyword evidence="1" id="KW-0732">Signal</keyword>
<proteinExistence type="predicted"/>
<dbReference type="Gene3D" id="3.40.720.10">
    <property type="entry name" value="Alkaline Phosphatase, subunit A"/>
    <property type="match status" value="1"/>
</dbReference>